<dbReference type="STRING" id="717606.PaecuDRAFT_1072"/>
<dbReference type="RefSeq" id="WP_006037087.1">
    <property type="nucleotide sequence ID" value="NZ_AEDD01000002.1"/>
</dbReference>
<keyword evidence="2" id="KW-1185">Reference proteome</keyword>
<evidence type="ECO:0000313" key="1">
    <source>
        <dbReference type="EMBL" id="EFM12392.1"/>
    </source>
</evidence>
<gene>
    <name evidence="1" type="ORF">PaecuDRAFT_1072</name>
</gene>
<reference evidence="1 2" key="1">
    <citation type="submission" date="2010-07" db="EMBL/GenBank/DDBJ databases">
        <title>The draft genome of Paenibacillus curdlanolyticus YK9.</title>
        <authorList>
            <consortium name="US DOE Joint Genome Institute (JGI-PGF)"/>
            <person name="Lucas S."/>
            <person name="Copeland A."/>
            <person name="Lapidus A."/>
            <person name="Cheng J.-F."/>
            <person name="Bruce D."/>
            <person name="Goodwin L."/>
            <person name="Pitluck S."/>
            <person name="Land M.L."/>
            <person name="Hauser L."/>
            <person name="Chang Y.-J."/>
            <person name="Jeffries C."/>
            <person name="Anderson I.J."/>
            <person name="Johnson E."/>
            <person name="Loganathan U."/>
            <person name="Mulhopadhyay B."/>
            <person name="Kyrpides N."/>
            <person name="Woyke T.J."/>
        </authorList>
    </citation>
    <scope>NUCLEOTIDE SEQUENCE [LARGE SCALE GENOMIC DNA]</scope>
    <source>
        <strain evidence="1 2">YK9</strain>
    </source>
</reference>
<dbReference type="AlphaFoldDB" id="E0I600"/>
<dbReference type="eggNOG" id="ENOG503397Q">
    <property type="taxonomic scope" value="Bacteria"/>
</dbReference>
<sequence>MINWNAPILPGIGLGNLRLYSHISGFYPYLCKHEVKAKLLDKFLIRYEMKDFVDLWFNIINGKLVKITALRNYSGKLFDTIQIGMPISEVLAIEPSFEYDEFEEIYCSSKGIYIEVDPDTKAVLWISVFVKEMECHEFECGKW</sequence>
<accession>E0I600</accession>
<evidence type="ECO:0000313" key="2">
    <source>
        <dbReference type="Proteomes" id="UP000005387"/>
    </source>
</evidence>
<protein>
    <submittedName>
        <fullName evidence="1">Uncharacterized protein</fullName>
    </submittedName>
</protein>
<dbReference type="Proteomes" id="UP000005387">
    <property type="component" value="Unassembled WGS sequence"/>
</dbReference>
<dbReference type="EMBL" id="AEDD01000002">
    <property type="protein sequence ID" value="EFM12392.1"/>
    <property type="molecule type" value="Genomic_DNA"/>
</dbReference>
<organism evidence="1 2">
    <name type="scientific">Paenibacillus curdlanolyticus YK9</name>
    <dbReference type="NCBI Taxonomy" id="717606"/>
    <lineage>
        <taxon>Bacteria</taxon>
        <taxon>Bacillati</taxon>
        <taxon>Bacillota</taxon>
        <taxon>Bacilli</taxon>
        <taxon>Bacillales</taxon>
        <taxon>Paenibacillaceae</taxon>
        <taxon>Paenibacillus</taxon>
    </lineage>
</organism>
<dbReference type="OrthoDB" id="2051994at2"/>
<proteinExistence type="predicted"/>
<name>E0I600_9BACL</name>